<sequence length="192" mass="20844">MGTPILKYNRTNGLAPCAPDPVQGTMELLSPAPVGTDLVRVGGGGWRCDALQYAGCSEHNLARYAVHPGETAGSSWVPLFFEDGIKSGCQHLVRVVGISFHVLGAQSEMVFRGRSRSRHQYKPPNISGLVWSGMLSVFVWSIAARTPFSLSGCSQLFGSGHVLGEVYSLDATRRLVPHVDCCHVSCRDWWEG</sequence>
<gene>
    <name evidence="1" type="ORF">TIFTF001_049701</name>
</gene>
<dbReference type="Proteomes" id="UP001187192">
    <property type="component" value="Unassembled WGS sequence"/>
</dbReference>
<evidence type="ECO:0000313" key="2">
    <source>
        <dbReference type="Proteomes" id="UP001187192"/>
    </source>
</evidence>
<proteinExistence type="predicted"/>
<evidence type="ECO:0000313" key="1">
    <source>
        <dbReference type="EMBL" id="GMN31613.1"/>
    </source>
</evidence>
<comment type="caution">
    <text evidence="1">The sequence shown here is derived from an EMBL/GenBank/DDBJ whole genome shotgun (WGS) entry which is preliminary data.</text>
</comment>
<dbReference type="AlphaFoldDB" id="A0AA88CR68"/>
<protein>
    <submittedName>
        <fullName evidence="1">Uncharacterized protein</fullName>
    </submittedName>
</protein>
<accession>A0AA88CR68</accession>
<keyword evidence="2" id="KW-1185">Reference proteome</keyword>
<reference evidence="1" key="1">
    <citation type="submission" date="2023-07" db="EMBL/GenBank/DDBJ databases">
        <title>draft genome sequence of fig (Ficus carica).</title>
        <authorList>
            <person name="Takahashi T."/>
            <person name="Nishimura K."/>
        </authorList>
    </citation>
    <scope>NUCLEOTIDE SEQUENCE</scope>
</reference>
<dbReference type="EMBL" id="BTGU01007369">
    <property type="protein sequence ID" value="GMN31613.1"/>
    <property type="molecule type" value="Genomic_DNA"/>
</dbReference>
<name>A0AA88CR68_FICCA</name>
<organism evidence="1 2">
    <name type="scientific">Ficus carica</name>
    <name type="common">Common fig</name>
    <dbReference type="NCBI Taxonomy" id="3494"/>
    <lineage>
        <taxon>Eukaryota</taxon>
        <taxon>Viridiplantae</taxon>
        <taxon>Streptophyta</taxon>
        <taxon>Embryophyta</taxon>
        <taxon>Tracheophyta</taxon>
        <taxon>Spermatophyta</taxon>
        <taxon>Magnoliopsida</taxon>
        <taxon>eudicotyledons</taxon>
        <taxon>Gunneridae</taxon>
        <taxon>Pentapetalae</taxon>
        <taxon>rosids</taxon>
        <taxon>fabids</taxon>
        <taxon>Rosales</taxon>
        <taxon>Moraceae</taxon>
        <taxon>Ficeae</taxon>
        <taxon>Ficus</taxon>
    </lineage>
</organism>